<evidence type="ECO:0000259" key="2">
    <source>
        <dbReference type="SMART" id="SM00861"/>
    </source>
</evidence>
<feature type="region of interest" description="Disordered" evidence="1">
    <location>
        <begin position="323"/>
        <end position="342"/>
    </location>
</feature>
<dbReference type="SUPFAM" id="SSF52922">
    <property type="entry name" value="TK C-terminal domain-like"/>
    <property type="match status" value="1"/>
</dbReference>
<dbReference type="EMBL" id="JAKLTQ010000010">
    <property type="protein sequence ID" value="MCG2622966.1"/>
    <property type="molecule type" value="Genomic_DNA"/>
</dbReference>
<dbReference type="SUPFAM" id="SSF52518">
    <property type="entry name" value="Thiamin diphosphate-binding fold (THDP-binding)"/>
    <property type="match status" value="1"/>
</dbReference>
<dbReference type="PANTHER" id="PTHR43825">
    <property type="entry name" value="PYRUVATE DEHYDROGENASE E1 COMPONENT"/>
    <property type="match status" value="1"/>
</dbReference>
<evidence type="ECO:0000256" key="1">
    <source>
        <dbReference type="SAM" id="MobiDB-lite"/>
    </source>
</evidence>
<proteinExistence type="predicted"/>
<dbReference type="Pfam" id="PF02780">
    <property type="entry name" value="Transketolase_C"/>
    <property type="match status" value="1"/>
</dbReference>
<gene>
    <name evidence="3" type="ORF">LVY72_13775</name>
</gene>
<dbReference type="Gene3D" id="3.40.50.920">
    <property type="match status" value="1"/>
</dbReference>
<feature type="domain" description="Transketolase-like pyrimidine-binding" evidence="2">
    <location>
        <begin position="15"/>
        <end position="179"/>
    </location>
</feature>
<dbReference type="Proteomes" id="UP001165368">
    <property type="component" value="Unassembled WGS sequence"/>
</dbReference>
<accession>A0ABS9L8G4</accession>
<dbReference type="Pfam" id="PF02779">
    <property type="entry name" value="Transket_pyr"/>
    <property type="match status" value="1"/>
</dbReference>
<dbReference type="InterPro" id="IPR009014">
    <property type="entry name" value="Transketo_C/PFOR_II"/>
</dbReference>
<dbReference type="SMART" id="SM00861">
    <property type="entry name" value="Transket_pyr"/>
    <property type="match status" value="1"/>
</dbReference>
<dbReference type="InterPro" id="IPR005475">
    <property type="entry name" value="Transketolase-like_Pyr-bd"/>
</dbReference>
<comment type="caution">
    <text evidence="3">The sequence shown here is derived from an EMBL/GenBank/DDBJ whole genome shotgun (WGS) entry which is preliminary data.</text>
</comment>
<dbReference type="CDD" id="cd07033">
    <property type="entry name" value="TPP_PYR_DXS_TK_like"/>
    <property type="match status" value="1"/>
</dbReference>
<dbReference type="InterPro" id="IPR033248">
    <property type="entry name" value="Transketolase_C"/>
</dbReference>
<dbReference type="PANTHER" id="PTHR43825:SF1">
    <property type="entry name" value="TRANSKETOLASE-LIKE PYRIMIDINE-BINDING DOMAIN-CONTAINING PROTEIN"/>
    <property type="match status" value="1"/>
</dbReference>
<evidence type="ECO:0000313" key="4">
    <source>
        <dbReference type="Proteomes" id="UP001165368"/>
    </source>
</evidence>
<dbReference type="InterPro" id="IPR029061">
    <property type="entry name" value="THDP-binding"/>
</dbReference>
<dbReference type="Gene3D" id="3.40.50.970">
    <property type="match status" value="1"/>
</dbReference>
<protein>
    <submittedName>
        <fullName evidence="3">Transketolase family protein</fullName>
    </submittedName>
</protein>
<organism evidence="3 4">
    <name type="scientific">Arthrobacter hankyongi</name>
    <dbReference type="NCBI Taxonomy" id="2904801"/>
    <lineage>
        <taxon>Bacteria</taxon>
        <taxon>Bacillati</taxon>
        <taxon>Actinomycetota</taxon>
        <taxon>Actinomycetes</taxon>
        <taxon>Micrococcales</taxon>
        <taxon>Micrococcaceae</taxon>
        <taxon>Arthrobacter</taxon>
    </lineage>
</organism>
<evidence type="ECO:0000313" key="3">
    <source>
        <dbReference type="EMBL" id="MCG2622966.1"/>
    </source>
</evidence>
<reference evidence="3" key="1">
    <citation type="submission" date="2022-01" db="EMBL/GenBank/DDBJ databases">
        <authorList>
            <person name="Jo J.-H."/>
            <person name="Im W.-T."/>
        </authorList>
    </citation>
    <scope>NUCLEOTIDE SEQUENCE</scope>
    <source>
        <strain evidence="3">I2-34</strain>
    </source>
</reference>
<dbReference type="InterPro" id="IPR051157">
    <property type="entry name" value="PDH/Transketolase"/>
</dbReference>
<name>A0ABS9L8G4_9MICC</name>
<dbReference type="RefSeq" id="WP_237822031.1">
    <property type="nucleotide sequence ID" value="NZ_JAKLTQ010000010.1"/>
</dbReference>
<sequence>MQAPEAARFRTAPYPTTLKPYGQALTKLAEERPDVLCVTGDLTRQCEIDLFQDRFPDRFIHAGMAEANMMSMAGTLARSGFTPFVHTFGVFATRRPYDQIANAIAYPNLPVKIIGFMPGLSTPGGPSHQAIDDVALMRVLPNMTVIDVADAVEVAQVVPAIADIDGPVYVRLKRGEIPVIFPEAHELSLTKAQTLVEGDDVAIFASGMMLAAALGAAKALAEAGVAASVVNVPVIKPLDRDGVLAAAGQAAAVVSAENHSIIGGLGSAVAEVLAEAGLGRPMRRVGVADTFGEGSLNAPYLFEKYGLGTQALIDAAWSAMGRGDNPPQAPVAPAATGEYAPV</sequence>
<keyword evidence="4" id="KW-1185">Reference proteome</keyword>